<accession>K0R1L2</accession>
<feature type="compositionally biased region" description="Basic and acidic residues" evidence="1">
    <location>
        <begin position="117"/>
        <end position="127"/>
    </location>
</feature>
<dbReference type="EMBL" id="AGNL01049184">
    <property type="protein sequence ID" value="EJK44809.1"/>
    <property type="molecule type" value="Genomic_DNA"/>
</dbReference>
<evidence type="ECO:0000313" key="2">
    <source>
        <dbReference type="EMBL" id="EJK44809.1"/>
    </source>
</evidence>
<reference evidence="2 3" key="1">
    <citation type="journal article" date="2012" name="Genome Biol.">
        <title>Genome and low-iron response of an oceanic diatom adapted to chronic iron limitation.</title>
        <authorList>
            <person name="Lommer M."/>
            <person name="Specht M."/>
            <person name="Roy A.S."/>
            <person name="Kraemer L."/>
            <person name="Andreson R."/>
            <person name="Gutowska M.A."/>
            <person name="Wolf J."/>
            <person name="Bergner S.V."/>
            <person name="Schilhabel M.B."/>
            <person name="Klostermeier U.C."/>
            <person name="Beiko R.G."/>
            <person name="Rosenstiel P."/>
            <person name="Hippler M."/>
            <person name="Laroche J."/>
        </authorList>
    </citation>
    <scope>NUCLEOTIDE SEQUENCE [LARGE SCALE GENOMIC DNA]</scope>
    <source>
        <strain evidence="2 3">CCMP1005</strain>
    </source>
</reference>
<feature type="region of interest" description="Disordered" evidence="1">
    <location>
        <begin position="93"/>
        <end position="133"/>
    </location>
</feature>
<gene>
    <name evidence="2" type="ORF">THAOC_36621</name>
</gene>
<feature type="region of interest" description="Disordered" evidence="1">
    <location>
        <begin position="1"/>
        <end position="59"/>
    </location>
</feature>
<proteinExistence type="predicted"/>
<feature type="compositionally biased region" description="Polar residues" evidence="1">
    <location>
        <begin position="93"/>
        <end position="112"/>
    </location>
</feature>
<dbReference type="Proteomes" id="UP000266841">
    <property type="component" value="Unassembled WGS sequence"/>
</dbReference>
<dbReference type="AlphaFoldDB" id="K0R1L2"/>
<comment type="caution">
    <text evidence="2">The sequence shown here is derived from an EMBL/GenBank/DDBJ whole genome shotgun (WGS) entry which is preliminary data.</text>
</comment>
<evidence type="ECO:0000313" key="3">
    <source>
        <dbReference type="Proteomes" id="UP000266841"/>
    </source>
</evidence>
<keyword evidence="3" id="KW-1185">Reference proteome</keyword>
<protein>
    <submittedName>
        <fullName evidence="2">Uncharacterized protein</fullName>
    </submittedName>
</protein>
<organism evidence="2 3">
    <name type="scientific">Thalassiosira oceanica</name>
    <name type="common">Marine diatom</name>
    <dbReference type="NCBI Taxonomy" id="159749"/>
    <lineage>
        <taxon>Eukaryota</taxon>
        <taxon>Sar</taxon>
        <taxon>Stramenopiles</taxon>
        <taxon>Ochrophyta</taxon>
        <taxon>Bacillariophyta</taxon>
        <taxon>Coscinodiscophyceae</taxon>
        <taxon>Thalassiosirophycidae</taxon>
        <taxon>Thalassiosirales</taxon>
        <taxon>Thalassiosiraceae</taxon>
        <taxon>Thalassiosira</taxon>
    </lineage>
</organism>
<evidence type="ECO:0000256" key="1">
    <source>
        <dbReference type="SAM" id="MobiDB-lite"/>
    </source>
</evidence>
<sequence>MVFLGRPSTTLRADGGDIDSTPVENRRRSNPPSLGSCRRPDLPTAGSRRLPDTVCRKAPASDDYDLSRTLVSAFPGMISPCVSRLNAGELSQATTATSHSPVVTPVPASTRSVWPRGVKDEPADRSHRLSSNKTDPVLQRHGHIRTLVAISYEKGIRCWAANGQH</sequence>
<name>K0R1L2_THAOC</name>